<reference evidence="2 3" key="1">
    <citation type="submission" date="2020-11" db="EMBL/GenBank/DDBJ databases">
        <title>Draft Genome Sequence and Secondary Metabolite Biosynthetic Potential of the Lysobacter niastensis Type strain DSM 18481.</title>
        <authorList>
            <person name="Turrini P."/>
            <person name="Artuso I."/>
            <person name="Tescari M."/>
            <person name="Lugli G.A."/>
            <person name="Frangipani E."/>
            <person name="Ventura M."/>
            <person name="Visca P."/>
        </authorList>
    </citation>
    <scope>NUCLEOTIDE SEQUENCE [LARGE SCALE GENOMIC DNA]</scope>
    <source>
        <strain evidence="2 3">DSM 18481</strain>
    </source>
</reference>
<dbReference type="EMBL" id="JADLZT010000007">
    <property type="protein sequence ID" value="MBF6025226.1"/>
    <property type="molecule type" value="Genomic_DNA"/>
</dbReference>
<keyword evidence="1" id="KW-1133">Transmembrane helix</keyword>
<comment type="caution">
    <text evidence="2">The sequence shown here is derived from an EMBL/GenBank/DDBJ whole genome shotgun (WGS) entry which is preliminary data.</text>
</comment>
<accession>A0ABS0B880</accession>
<evidence type="ECO:0000313" key="3">
    <source>
        <dbReference type="Proteomes" id="UP001429984"/>
    </source>
</evidence>
<evidence type="ECO:0000256" key="1">
    <source>
        <dbReference type="SAM" id="Phobius"/>
    </source>
</evidence>
<evidence type="ECO:0000313" key="2">
    <source>
        <dbReference type="EMBL" id="MBF6025226.1"/>
    </source>
</evidence>
<protein>
    <submittedName>
        <fullName evidence="2">Uncharacterized protein</fullName>
    </submittedName>
</protein>
<dbReference type="RefSeq" id="WP_194931821.1">
    <property type="nucleotide sequence ID" value="NZ_JADLZT010000007.1"/>
</dbReference>
<proteinExistence type="predicted"/>
<dbReference type="InterPro" id="IPR053824">
    <property type="entry name" value="DUF7010"/>
</dbReference>
<dbReference type="Proteomes" id="UP001429984">
    <property type="component" value="Unassembled WGS sequence"/>
</dbReference>
<dbReference type="Pfam" id="PF22765">
    <property type="entry name" value="DUF7010"/>
    <property type="match status" value="1"/>
</dbReference>
<feature type="transmembrane region" description="Helical" evidence="1">
    <location>
        <begin position="12"/>
        <end position="33"/>
    </location>
</feature>
<feature type="transmembrane region" description="Helical" evidence="1">
    <location>
        <begin position="84"/>
        <end position="102"/>
    </location>
</feature>
<sequence length="193" mass="20753">MTMDSLDQAKTDLLRAAGAGISLPAAGMLFWLALGTAGYLLDPKAWGLVACFGSGLIFPLGLLLSKPLGSNLFVKDRPLSSLALRAVVSINLLWPLHFAVYFADPQLLPLSLAIGMGLHWPIIGWMYGSNACFQHAFLRVGAASAVWFLYPEGRFTVLPFAVAAAYLVTIVQLKRELAAAQRPGEAEPLRDAI</sequence>
<keyword evidence="1" id="KW-0812">Transmembrane</keyword>
<organism evidence="2 3">
    <name type="scientific">Lysobacter niastensis</name>
    <dbReference type="NCBI Taxonomy" id="380629"/>
    <lineage>
        <taxon>Bacteria</taxon>
        <taxon>Pseudomonadati</taxon>
        <taxon>Pseudomonadota</taxon>
        <taxon>Gammaproteobacteria</taxon>
        <taxon>Lysobacterales</taxon>
        <taxon>Lysobacteraceae</taxon>
        <taxon>Lysobacter</taxon>
    </lineage>
</organism>
<feature type="transmembrane region" description="Helical" evidence="1">
    <location>
        <begin position="108"/>
        <end position="127"/>
    </location>
</feature>
<gene>
    <name evidence="2" type="ORF">IU514_14425</name>
</gene>
<keyword evidence="3" id="KW-1185">Reference proteome</keyword>
<name>A0ABS0B880_9GAMM</name>
<keyword evidence="1" id="KW-0472">Membrane</keyword>
<feature type="transmembrane region" description="Helical" evidence="1">
    <location>
        <begin position="45"/>
        <end position="64"/>
    </location>
</feature>